<evidence type="ECO:0008006" key="2">
    <source>
        <dbReference type="Google" id="ProtNLM"/>
    </source>
</evidence>
<reference evidence="1" key="1">
    <citation type="submission" date="2014-05" db="EMBL/GenBank/DDBJ databases">
        <title>Key roles for freshwater Actinobacteria revealed by deep metagenomic sequencing.</title>
        <authorList>
            <person name="Ghai R."/>
            <person name="Mizuno C.M."/>
            <person name="Picazo A."/>
            <person name="Camacho A."/>
            <person name="Rodriguez-Valera F."/>
        </authorList>
    </citation>
    <scope>NUCLEOTIDE SEQUENCE</scope>
</reference>
<dbReference type="InterPro" id="IPR011659">
    <property type="entry name" value="WD40"/>
</dbReference>
<dbReference type="PANTHER" id="PTHR47197:SF3">
    <property type="entry name" value="DIHYDRO-HEME D1 DEHYDROGENASE"/>
    <property type="match status" value="1"/>
</dbReference>
<dbReference type="InterPro" id="IPR011045">
    <property type="entry name" value="N2O_reductase_N"/>
</dbReference>
<dbReference type="InterPro" id="IPR015943">
    <property type="entry name" value="WD40/YVTN_repeat-like_dom_sf"/>
</dbReference>
<dbReference type="Pfam" id="PF02239">
    <property type="entry name" value="Cytochrom_D1"/>
    <property type="match status" value="1"/>
</dbReference>
<evidence type="ECO:0000313" key="1">
    <source>
        <dbReference type="EMBL" id="KGA18372.1"/>
    </source>
</evidence>
<dbReference type="NCBIfam" id="TIGR02276">
    <property type="entry name" value="beta_rpt_yvtn"/>
    <property type="match status" value="1"/>
</dbReference>
<dbReference type="InterPro" id="IPR011964">
    <property type="entry name" value="YVTN_b-propeller_repeat"/>
</dbReference>
<dbReference type="Gene3D" id="2.130.10.10">
    <property type="entry name" value="YVTN repeat-like/Quinoprotein amine dehydrogenase"/>
    <property type="match status" value="2"/>
</dbReference>
<dbReference type="EMBL" id="JNSK01000026">
    <property type="protein sequence ID" value="KGA18372.1"/>
    <property type="molecule type" value="Genomic_DNA"/>
</dbReference>
<dbReference type="AlphaFoldDB" id="A0A094Q4R9"/>
<dbReference type="Pfam" id="PF07676">
    <property type="entry name" value="PD40"/>
    <property type="match status" value="1"/>
</dbReference>
<gene>
    <name evidence="1" type="ORF">GM50_8995</name>
</gene>
<accession>A0A094Q4R9</accession>
<name>A0A094Q4R9_9ZZZZ</name>
<organism evidence="1">
    <name type="scientific">freshwater metagenome</name>
    <dbReference type="NCBI Taxonomy" id="449393"/>
    <lineage>
        <taxon>unclassified sequences</taxon>
        <taxon>metagenomes</taxon>
        <taxon>ecological metagenomes</taxon>
    </lineage>
</organism>
<sequence>MKRSLVSIITVVALLIVSSPTQATETPTAYVAPTKMKVIATINGNIAPKSVLASGTGLVSAHNMMYRHSVTIYDSTKNTLVATVPDTVRLSDFGFKKYSGTYKGAPVEGAFSPDGKYLYFSNYAMYGKGFNKEGTDKCSPSNGYDTSFLSRVNLDNYTIDAVYPVGSVPKVVQVTPDNKYILVSNWCSYTVTVISVDSGKSVKTLKIGRYPRGIAIDRSSIYAYIAEMGGSGIHRIDLRDFSKTFIPVGSNPRAVVLSPDEKTLYVTLNISGKVAAWDLVSNRLKKTVSTGKAARSLAISDDGSALYVVNYGSGTMSKVRTSDLKVIQNIRVCNEPIGVTFDSISQNTWVACYGGSIKVLSN</sequence>
<protein>
    <recommendedName>
        <fullName evidence="2">Beta-propeller fold lactonase family protein</fullName>
    </recommendedName>
</protein>
<dbReference type="InterPro" id="IPR051200">
    <property type="entry name" value="Host-pathogen_enzymatic-act"/>
</dbReference>
<dbReference type="PANTHER" id="PTHR47197">
    <property type="entry name" value="PROTEIN NIRF"/>
    <property type="match status" value="1"/>
</dbReference>
<proteinExistence type="predicted"/>
<dbReference type="SUPFAM" id="SSF50974">
    <property type="entry name" value="Nitrous oxide reductase, N-terminal domain"/>
    <property type="match status" value="1"/>
</dbReference>
<comment type="caution">
    <text evidence="1">The sequence shown here is derived from an EMBL/GenBank/DDBJ whole genome shotgun (WGS) entry which is preliminary data.</text>
</comment>